<protein>
    <submittedName>
        <fullName evidence="1">Uncharacterized protein</fullName>
    </submittedName>
</protein>
<gene>
    <name evidence="1" type="ORF">AGLY_009408</name>
</gene>
<sequence>MYGVGYPDNIFTGSVLDFYSPKDRTMHITSTTATTFVVRKVPVTPLFLWLSTTPTMSLIITSRLLSVRILDMSQPNLVSFEPLILLLASCILVDHYRYYTRYGRGHGNPEKSTGPPSPASASNKLIMTAIAASSLVPKLDNCCGDGVIISPSIFPESPGIKKFNKFTLSWTTVYDETVSPLPPSPPLLDSVPVSLSIANGEFINCKRSFLDS</sequence>
<dbReference type="AlphaFoldDB" id="A0A6G0TJL3"/>
<comment type="caution">
    <text evidence="1">The sequence shown here is derived from an EMBL/GenBank/DDBJ whole genome shotgun (WGS) entry which is preliminary data.</text>
</comment>
<organism evidence="1 2">
    <name type="scientific">Aphis glycines</name>
    <name type="common">Soybean aphid</name>
    <dbReference type="NCBI Taxonomy" id="307491"/>
    <lineage>
        <taxon>Eukaryota</taxon>
        <taxon>Metazoa</taxon>
        <taxon>Ecdysozoa</taxon>
        <taxon>Arthropoda</taxon>
        <taxon>Hexapoda</taxon>
        <taxon>Insecta</taxon>
        <taxon>Pterygota</taxon>
        <taxon>Neoptera</taxon>
        <taxon>Paraneoptera</taxon>
        <taxon>Hemiptera</taxon>
        <taxon>Sternorrhyncha</taxon>
        <taxon>Aphidomorpha</taxon>
        <taxon>Aphidoidea</taxon>
        <taxon>Aphididae</taxon>
        <taxon>Aphidini</taxon>
        <taxon>Aphis</taxon>
        <taxon>Aphis</taxon>
    </lineage>
</organism>
<dbReference type="EMBL" id="VYZN01000037">
    <property type="protein sequence ID" value="KAE9532980.1"/>
    <property type="molecule type" value="Genomic_DNA"/>
</dbReference>
<dbReference type="Proteomes" id="UP000475862">
    <property type="component" value="Unassembled WGS sequence"/>
</dbReference>
<evidence type="ECO:0000313" key="2">
    <source>
        <dbReference type="Proteomes" id="UP000475862"/>
    </source>
</evidence>
<proteinExistence type="predicted"/>
<keyword evidence="2" id="KW-1185">Reference proteome</keyword>
<evidence type="ECO:0000313" key="1">
    <source>
        <dbReference type="EMBL" id="KAE9532980.1"/>
    </source>
</evidence>
<name>A0A6G0TJL3_APHGL</name>
<accession>A0A6G0TJL3</accession>
<dbReference type="OrthoDB" id="10651403at2759"/>
<reference evidence="1 2" key="1">
    <citation type="submission" date="2019-08" db="EMBL/GenBank/DDBJ databases">
        <title>The genome of the soybean aphid Biotype 1, its phylome, world population structure and adaptation to the North American continent.</title>
        <authorList>
            <person name="Giordano R."/>
            <person name="Donthu R.K."/>
            <person name="Hernandez A.G."/>
            <person name="Wright C.L."/>
            <person name="Zimin A.V."/>
        </authorList>
    </citation>
    <scope>NUCLEOTIDE SEQUENCE [LARGE SCALE GENOMIC DNA]</scope>
    <source>
        <tissue evidence="1">Whole aphids</tissue>
    </source>
</reference>